<dbReference type="SUPFAM" id="SSF53448">
    <property type="entry name" value="Nucleotide-diphospho-sugar transferases"/>
    <property type="match status" value="1"/>
</dbReference>
<comment type="catalytic activity">
    <reaction evidence="18 20">
        <text>N-acetyl-alpha-D-glucosamine 1-phosphate + UTP + H(+) = UDP-N-acetyl-alpha-D-glucosamine + diphosphate</text>
        <dbReference type="Rhea" id="RHEA:13509"/>
        <dbReference type="ChEBI" id="CHEBI:15378"/>
        <dbReference type="ChEBI" id="CHEBI:33019"/>
        <dbReference type="ChEBI" id="CHEBI:46398"/>
        <dbReference type="ChEBI" id="CHEBI:57705"/>
        <dbReference type="ChEBI" id="CHEBI:57776"/>
        <dbReference type="EC" id="2.7.7.23"/>
    </reaction>
</comment>
<feature type="region of interest" description="N-acetyltransferase" evidence="20">
    <location>
        <begin position="255"/>
        <end position="461"/>
    </location>
</feature>
<comment type="catalytic activity">
    <reaction evidence="17 20">
        <text>alpha-D-glucosamine 1-phosphate + acetyl-CoA = N-acetyl-alpha-D-glucosamine 1-phosphate + CoA + H(+)</text>
        <dbReference type="Rhea" id="RHEA:13725"/>
        <dbReference type="ChEBI" id="CHEBI:15378"/>
        <dbReference type="ChEBI" id="CHEBI:57287"/>
        <dbReference type="ChEBI" id="CHEBI:57288"/>
        <dbReference type="ChEBI" id="CHEBI:57776"/>
        <dbReference type="ChEBI" id="CHEBI:58516"/>
        <dbReference type="EC" id="2.3.1.157"/>
    </reaction>
</comment>
<dbReference type="GO" id="GO:0009245">
    <property type="term" value="P:lipid A biosynthetic process"/>
    <property type="evidence" value="ECO:0007669"/>
    <property type="project" value="UniProtKB-UniRule"/>
</dbReference>
<dbReference type="CDD" id="cd02540">
    <property type="entry name" value="GT2_GlmU_N_bac"/>
    <property type="match status" value="1"/>
</dbReference>
<keyword evidence="13 20" id="KW-0573">Peptidoglycan synthesis</keyword>
<dbReference type="PANTHER" id="PTHR43584:SF3">
    <property type="entry name" value="BIFUNCTIONAL PROTEIN GLMU"/>
    <property type="match status" value="1"/>
</dbReference>
<feature type="binding site" evidence="20">
    <location>
        <position position="231"/>
    </location>
    <ligand>
        <name>UDP-N-acetyl-alpha-D-glucosamine</name>
        <dbReference type="ChEBI" id="CHEBI:57705"/>
    </ligand>
</feature>
<dbReference type="GO" id="GO:0019134">
    <property type="term" value="F:glucosamine-1-phosphate N-acetyltransferase activity"/>
    <property type="evidence" value="ECO:0007669"/>
    <property type="project" value="UniProtKB-UniRule"/>
</dbReference>
<evidence type="ECO:0000256" key="7">
    <source>
        <dbReference type="ARBA" id="ARBA00022679"/>
    </source>
</evidence>
<feature type="binding site" evidence="20">
    <location>
        <position position="336"/>
    </location>
    <ligand>
        <name>UDP-N-acetyl-alpha-D-glucosamine</name>
        <dbReference type="ChEBI" id="CHEBI:57705"/>
    </ligand>
</feature>
<keyword evidence="14 20" id="KW-0511">Multifunctional enzyme</keyword>
<keyword evidence="16 20" id="KW-0961">Cell wall biogenesis/degradation</keyword>
<dbReference type="Proteomes" id="UP000294682">
    <property type="component" value="Unassembled WGS sequence"/>
</dbReference>
<evidence type="ECO:0000256" key="5">
    <source>
        <dbReference type="ARBA" id="ARBA00007947"/>
    </source>
</evidence>
<dbReference type="Pfam" id="PF00132">
    <property type="entry name" value="Hexapep"/>
    <property type="match status" value="2"/>
</dbReference>
<dbReference type="InterPro" id="IPR029044">
    <property type="entry name" value="Nucleotide-diphossugar_trans"/>
</dbReference>
<keyword evidence="9 20" id="KW-0479">Metal-binding</keyword>
<keyword evidence="23" id="KW-1185">Reference proteome</keyword>
<feature type="binding site" evidence="20">
    <location>
        <begin position="81"/>
        <end position="82"/>
    </location>
    <ligand>
        <name>UDP-N-acetyl-alpha-D-glucosamine</name>
        <dbReference type="ChEBI" id="CHEBI:57705"/>
    </ligand>
</feature>
<name>A0A9X8Y9K2_9FIRM</name>
<dbReference type="NCBIfam" id="TIGR01173">
    <property type="entry name" value="glmU"/>
    <property type="match status" value="1"/>
</dbReference>
<evidence type="ECO:0000256" key="20">
    <source>
        <dbReference type="HAMAP-Rule" id="MF_01631"/>
    </source>
</evidence>
<evidence type="ECO:0000256" key="8">
    <source>
        <dbReference type="ARBA" id="ARBA00022695"/>
    </source>
</evidence>
<dbReference type="GO" id="GO:0016020">
    <property type="term" value="C:membrane"/>
    <property type="evidence" value="ECO:0007669"/>
    <property type="project" value="GOC"/>
</dbReference>
<comment type="subcellular location">
    <subcellularLocation>
        <location evidence="1 20">Cytoplasm</location>
    </subcellularLocation>
</comment>
<comment type="similarity">
    <text evidence="5 20">In the N-terminal section; belongs to the N-acetylglucosamine-1-phosphate uridyltransferase family.</text>
</comment>
<dbReference type="Pfam" id="PF00483">
    <property type="entry name" value="NTP_transferase"/>
    <property type="match status" value="1"/>
</dbReference>
<comment type="function">
    <text evidence="19 20">Catalyzes the last two sequential reactions in the de novo biosynthetic pathway for UDP-N-acetylglucosamine (UDP-GlcNAc). The C-terminal domain catalyzes the transfer of acetyl group from acetyl coenzyme A to glucosamine-1-phosphate (GlcN-1-P) to produce N-acetylglucosamine-1-phosphate (GlcNAc-1-P), which is converted into UDP-GlcNAc by the transfer of uridine 5-monophosphate (from uridine 5-triphosphate), a reaction catalyzed by the N-terminal domain.</text>
</comment>
<keyword evidence="6 20" id="KW-0963">Cytoplasm</keyword>
<comment type="pathway">
    <text evidence="20">Bacterial outer membrane biogenesis; LPS lipid A biosynthesis.</text>
</comment>
<evidence type="ECO:0000256" key="11">
    <source>
        <dbReference type="ARBA" id="ARBA00022842"/>
    </source>
</evidence>
<dbReference type="RefSeq" id="WP_286170664.1">
    <property type="nucleotide sequence ID" value="NZ_SLUK01000001.1"/>
</dbReference>
<evidence type="ECO:0000313" key="22">
    <source>
        <dbReference type="EMBL" id="TCL45335.1"/>
    </source>
</evidence>
<keyword evidence="15 20" id="KW-0012">Acyltransferase</keyword>
<dbReference type="CDD" id="cd03353">
    <property type="entry name" value="LbH_GlmU_C"/>
    <property type="match status" value="1"/>
</dbReference>
<evidence type="ECO:0000256" key="10">
    <source>
        <dbReference type="ARBA" id="ARBA00022737"/>
    </source>
</evidence>
<comment type="caution">
    <text evidence="22">The sequence shown here is derived from an EMBL/GenBank/DDBJ whole genome shotgun (WGS) entry which is preliminary data.</text>
</comment>
<evidence type="ECO:0000256" key="14">
    <source>
        <dbReference type="ARBA" id="ARBA00023268"/>
    </source>
</evidence>
<dbReference type="Gene3D" id="3.90.550.10">
    <property type="entry name" value="Spore Coat Polysaccharide Biosynthesis Protein SpsA, Chain A"/>
    <property type="match status" value="1"/>
</dbReference>
<feature type="region of interest" description="Pyrophosphorylase" evidence="20">
    <location>
        <begin position="1"/>
        <end position="233"/>
    </location>
</feature>
<dbReference type="InterPro" id="IPR050065">
    <property type="entry name" value="GlmU-like"/>
</dbReference>
<feature type="region of interest" description="Linker" evidence="20">
    <location>
        <begin position="234"/>
        <end position="254"/>
    </location>
</feature>
<feature type="domain" description="Nucleotidyl transferase" evidence="21">
    <location>
        <begin position="9"/>
        <end position="219"/>
    </location>
</feature>
<evidence type="ECO:0000256" key="1">
    <source>
        <dbReference type="ARBA" id="ARBA00004496"/>
    </source>
</evidence>
<comment type="caution">
    <text evidence="20">Lacks conserved residue(s) required for the propagation of feature annotation.</text>
</comment>
<feature type="binding site" evidence="20">
    <location>
        <position position="369"/>
    </location>
    <ligand>
        <name>UDP-N-acetyl-alpha-D-glucosamine</name>
        <dbReference type="ChEBI" id="CHEBI:57705"/>
    </ligand>
</feature>
<dbReference type="SUPFAM" id="SSF51161">
    <property type="entry name" value="Trimeric LpxA-like enzymes"/>
    <property type="match status" value="1"/>
</dbReference>
<dbReference type="InterPro" id="IPR011004">
    <property type="entry name" value="Trimer_LpxA-like_sf"/>
</dbReference>
<dbReference type="AlphaFoldDB" id="A0A9X8Y9K2"/>
<proteinExistence type="inferred from homology"/>
<evidence type="ECO:0000256" key="4">
    <source>
        <dbReference type="ARBA" id="ARBA00007707"/>
    </source>
</evidence>
<dbReference type="GO" id="GO:0003977">
    <property type="term" value="F:UDP-N-acetylglucosamine diphosphorylase activity"/>
    <property type="evidence" value="ECO:0007669"/>
    <property type="project" value="UniProtKB-UniRule"/>
</dbReference>
<dbReference type="GO" id="GO:0000287">
    <property type="term" value="F:magnesium ion binding"/>
    <property type="evidence" value="ECO:0007669"/>
    <property type="project" value="UniProtKB-UniRule"/>
</dbReference>
<evidence type="ECO:0000256" key="19">
    <source>
        <dbReference type="ARBA" id="ARBA00049628"/>
    </source>
</evidence>
<comment type="subunit">
    <text evidence="20">Homotrimer.</text>
</comment>
<comment type="pathway">
    <text evidence="3 20">Nucleotide-sugar biosynthesis; UDP-N-acetyl-alpha-D-glucosamine biosynthesis; UDP-N-acetyl-alpha-D-glucosamine from N-acetyl-alpha-D-glucosamine 1-phosphate: step 1/1.</text>
</comment>
<feature type="binding site" evidence="20">
    <location>
        <position position="144"/>
    </location>
    <ligand>
        <name>UDP-N-acetyl-alpha-D-glucosamine</name>
        <dbReference type="ChEBI" id="CHEBI:57705"/>
    </ligand>
</feature>
<dbReference type="PANTHER" id="PTHR43584">
    <property type="entry name" value="NUCLEOTIDYL TRANSFERASE"/>
    <property type="match status" value="1"/>
</dbReference>
<dbReference type="EC" id="2.7.7.23" evidence="20"/>
<dbReference type="EMBL" id="SLUK01000001">
    <property type="protein sequence ID" value="TCL45335.1"/>
    <property type="molecule type" value="Genomic_DNA"/>
</dbReference>
<organism evidence="22 23">
    <name type="scientific">Harryflintia acetispora</name>
    <dbReference type="NCBI Taxonomy" id="1849041"/>
    <lineage>
        <taxon>Bacteria</taxon>
        <taxon>Bacillati</taxon>
        <taxon>Bacillota</taxon>
        <taxon>Clostridia</taxon>
        <taxon>Eubacteriales</taxon>
        <taxon>Oscillospiraceae</taxon>
        <taxon>Harryflintia</taxon>
    </lineage>
</organism>
<evidence type="ECO:0000256" key="3">
    <source>
        <dbReference type="ARBA" id="ARBA00005208"/>
    </source>
</evidence>
<dbReference type="GO" id="GO:0000902">
    <property type="term" value="P:cell morphogenesis"/>
    <property type="evidence" value="ECO:0007669"/>
    <property type="project" value="UniProtKB-UniRule"/>
</dbReference>
<dbReference type="EC" id="2.3.1.157" evidence="20"/>
<evidence type="ECO:0000256" key="13">
    <source>
        <dbReference type="ARBA" id="ARBA00022984"/>
    </source>
</evidence>
<keyword evidence="10 20" id="KW-0677">Repeat</keyword>
<feature type="binding site" evidence="20">
    <location>
        <begin position="389"/>
        <end position="390"/>
    </location>
    <ligand>
        <name>acetyl-CoA</name>
        <dbReference type="ChEBI" id="CHEBI:57288"/>
    </ligand>
</feature>
<feature type="binding site" evidence="20">
    <location>
        <position position="354"/>
    </location>
    <ligand>
        <name>UDP-N-acetyl-alpha-D-glucosamine</name>
        <dbReference type="ChEBI" id="CHEBI:57705"/>
    </ligand>
</feature>
<dbReference type="GO" id="GO:0006048">
    <property type="term" value="P:UDP-N-acetylglucosamine biosynthetic process"/>
    <property type="evidence" value="ECO:0007669"/>
    <property type="project" value="InterPro"/>
</dbReference>
<feature type="binding site" evidence="20">
    <location>
        <begin position="12"/>
        <end position="15"/>
    </location>
    <ligand>
        <name>UDP-N-acetyl-alpha-D-glucosamine</name>
        <dbReference type="ChEBI" id="CHEBI:57705"/>
    </ligand>
</feature>
<dbReference type="InterPro" id="IPR005835">
    <property type="entry name" value="NTP_transferase_dom"/>
</dbReference>
<comment type="pathway">
    <text evidence="2 20">Nucleotide-sugar biosynthesis; UDP-N-acetyl-alpha-D-glucosamine biosynthesis; N-acetyl-alpha-D-glucosamine 1-phosphate from alpha-D-glucosamine 6-phosphate (route II): step 2/2.</text>
</comment>
<feature type="binding site" evidence="20">
    <location>
        <position position="426"/>
    </location>
    <ligand>
        <name>acetyl-CoA</name>
        <dbReference type="ChEBI" id="CHEBI:57288"/>
    </ligand>
</feature>
<evidence type="ECO:0000256" key="16">
    <source>
        <dbReference type="ARBA" id="ARBA00023316"/>
    </source>
</evidence>
<dbReference type="HAMAP" id="MF_01631">
    <property type="entry name" value="GlmU"/>
    <property type="match status" value="1"/>
</dbReference>
<dbReference type="InterPro" id="IPR038009">
    <property type="entry name" value="GlmU_C_LbH"/>
</dbReference>
<keyword evidence="8 20" id="KW-0548">Nucleotidyltransferase</keyword>
<dbReference type="InterPro" id="IPR001451">
    <property type="entry name" value="Hexapep"/>
</dbReference>
<reference evidence="22 23" key="1">
    <citation type="submission" date="2019-03" db="EMBL/GenBank/DDBJ databases">
        <title>Genomic Encyclopedia of Type Strains, Phase IV (KMG-IV): sequencing the most valuable type-strain genomes for metagenomic binning, comparative biology and taxonomic classification.</title>
        <authorList>
            <person name="Goeker M."/>
        </authorList>
    </citation>
    <scope>NUCLEOTIDE SEQUENCE [LARGE SCALE GENOMIC DNA]</scope>
    <source>
        <strain evidence="22 23">DSM 100433</strain>
    </source>
</reference>
<evidence type="ECO:0000256" key="18">
    <source>
        <dbReference type="ARBA" id="ARBA00048493"/>
    </source>
</evidence>
<dbReference type="GO" id="GO:0009252">
    <property type="term" value="P:peptidoglycan biosynthetic process"/>
    <property type="evidence" value="ECO:0007669"/>
    <property type="project" value="UniProtKB-UniRule"/>
</dbReference>
<dbReference type="Gene3D" id="2.160.10.10">
    <property type="entry name" value="Hexapeptide repeat proteins"/>
    <property type="match status" value="1"/>
</dbReference>
<evidence type="ECO:0000256" key="17">
    <source>
        <dbReference type="ARBA" id="ARBA00048247"/>
    </source>
</evidence>
<dbReference type="GO" id="GO:0008360">
    <property type="term" value="P:regulation of cell shape"/>
    <property type="evidence" value="ECO:0007669"/>
    <property type="project" value="UniProtKB-KW"/>
</dbReference>
<keyword evidence="11 20" id="KW-0460">Magnesium</keyword>
<feature type="binding site" evidence="20">
    <location>
        <position position="107"/>
    </location>
    <ligand>
        <name>Mg(2+)</name>
        <dbReference type="ChEBI" id="CHEBI:18420"/>
    </ligand>
</feature>
<evidence type="ECO:0000256" key="15">
    <source>
        <dbReference type="ARBA" id="ARBA00023315"/>
    </source>
</evidence>
<protein>
    <recommendedName>
        <fullName evidence="20">Bifunctional protein GlmU</fullName>
    </recommendedName>
    <domain>
        <recommendedName>
            <fullName evidence="20">UDP-N-acetylglucosamine pyrophosphorylase</fullName>
            <ecNumber evidence="20">2.7.7.23</ecNumber>
        </recommendedName>
        <alternativeName>
            <fullName evidence="20">N-acetylglucosamine-1-phosphate uridyltransferase</fullName>
        </alternativeName>
    </domain>
    <domain>
        <recommendedName>
            <fullName evidence="20">Glucosamine-1-phosphate N-acetyltransferase</fullName>
            <ecNumber evidence="20">2.3.1.157</ecNumber>
        </recommendedName>
    </domain>
</protein>
<evidence type="ECO:0000256" key="6">
    <source>
        <dbReference type="ARBA" id="ARBA00022490"/>
    </source>
</evidence>
<dbReference type="GO" id="GO:0071555">
    <property type="term" value="P:cell wall organization"/>
    <property type="evidence" value="ECO:0007669"/>
    <property type="project" value="UniProtKB-KW"/>
</dbReference>
<evidence type="ECO:0000256" key="12">
    <source>
        <dbReference type="ARBA" id="ARBA00022960"/>
    </source>
</evidence>
<evidence type="ECO:0000256" key="9">
    <source>
        <dbReference type="ARBA" id="ARBA00022723"/>
    </source>
</evidence>
<feature type="binding site" evidence="20">
    <location>
        <position position="443"/>
    </location>
    <ligand>
        <name>acetyl-CoA</name>
        <dbReference type="ChEBI" id="CHEBI:57288"/>
    </ligand>
</feature>
<evidence type="ECO:0000313" key="23">
    <source>
        <dbReference type="Proteomes" id="UP000294682"/>
    </source>
</evidence>
<feature type="binding site" evidence="20">
    <location>
        <position position="158"/>
    </location>
    <ligand>
        <name>UDP-N-acetyl-alpha-D-glucosamine</name>
        <dbReference type="ChEBI" id="CHEBI:57705"/>
    </ligand>
</feature>
<feature type="active site" description="Proton acceptor" evidence="20">
    <location>
        <position position="366"/>
    </location>
</feature>
<feature type="binding site" evidence="20">
    <location>
        <position position="26"/>
    </location>
    <ligand>
        <name>UDP-N-acetyl-alpha-D-glucosamine</name>
        <dbReference type="ChEBI" id="CHEBI:57705"/>
    </ligand>
</feature>
<evidence type="ECO:0000256" key="2">
    <source>
        <dbReference type="ARBA" id="ARBA00005166"/>
    </source>
</evidence>
<feature type="binding site" evidence="20">
    <location>
        <position position="173"/>
    </location>
    <ligand>
        <name>UDP-N-acetyl-alpha-D-glucosamine</name>
        <dbReference type="ChEBI" id="CHEBI:57705"/>
    </ligand>
</feature>
<accession>A0A9X8Y9K2</accession>
<feature type="binding site" evidence="20">
    <location>
        <position position="380"/>
    </location>
    <ligand>
        <name>UDP-N-acetyl-alpha-D-glucosamine</name>
        <dbReference type="ChEBI" id="CHEBI:57705"/>
    </ligand>
</feature>
<feature type="binding site" evidence="20">
    <location>
        <position position="231"/>
    </location>
    <ligand>
        <name>Mg(2+)</name>
        <dbReference type="ChEBI" id="CHEBI:18420"/>
    </ligand>
</feature>
<comment type="similarity">
    <text evidence="4 20">In the C-terminal section; belongs to the transferase hexapeptide repeat family.</text>
</comment>
<evidence type="ECO:0000259" key="21">
    <source>
        <dbReference type="Pfam" id="PF00483"/>
    </source>
</evidence>
<keyword evidence="7 20" id="KW-0808">Transferase</keyword>
<keyword evidence="12 20" id="KW-0133">Cell shape</keyword>
<dbReference type="GO" id="GO:0005737">
    <property type="term" value="C:cytoplasm"/>
    <property type="evidence" value="ECO:0007669"/>
    <property type="project" value="UniProtKB-SubCell"/>
</dbReference>
<comment type="cofactor">
    <cofactor evidence="20">
        <name>Mg(2+)</name>
        <dbReference type="ChEBI" id="CHEBI:18420"/>
    </cofactor>
    <text evidence="20">Binds 1 Mg(2+) ion per subunit.</text>
</comment>
<feature type="binding site" evidence="20">
    <location>
        <position position="76"/>
    </location>
    <ligand>
        <name>UDP-N-acetyl-alpha-D-glucosamine</name>
        <dbReference type="ChEBI" id="CHEBI:57705"/>
    </ligand>
</feature>
<gene>
    <name evidence="20" type="primary">glmU</name>
    <name evidence="22" type="ORF">EDD78_101318</name>
</gene>
<dbReference type="InterPro" id="IPR005882">
    <property type="entry name" value="Bifunctional_GlmU"/>
</dbReference>
<sequence length="461" mass="49785">MPSSSKLAALILAAGNGKRMKSEKPKVLSEVLFKPMICWVRDWCKKAEIDEMCVVISPEGEQIRGLFDGTTHFAVQQERLGTGHAVMQAKEFLEAHRGGDVLVLNGDAPFIDDETIRGALRLHREQECDVTVVTAEVDDPTGYGRIVRNQKNVAAIVEEADADDAARAIREINSGSFWFKVDFLLEALPKLENDNVQGEYYLPDTVKVAVRDGRRVRAYCSPNRDIVLGANDRKGLLKLGEIARMRVLDTLMEQGVDIVCADGVLISPDAEIGPDTAIYPGVIIKGKTSIGKGCTITGGSLIDSSVIGDGTLINSSQIYSSRVGDGARIGPFTQLRPDCVVANGAKIGDFVELKNCHIGERTSVAHLSYIGDSDVGARCNFGCGVAVANYDGNRKYRTVIGDDAFVGCNNSLVAPVRIGDNAYTASGSTITEDVPDGALAIARARQVVKPGWAQKFRIKKR</sequence>